<reference evidence="2" key="1">
    <citation type="submission" date="2025-08" db="UniProtKB">
        <authorList>
            <consortium name="RefSeq"/>
        </authorList>
    </citation>
    <scope>IDENTIFICATION</scope>
    <source>
        <tissue evidence="2">Testes</tissue>
    </source>
</reference>
<evidence type="ECO:0000313" key="2">
    <source>
        <dbReference type="RefSeq" id="XP_006823796.1"/>
    </source>
</evidence>
<protein>
    <submittedName>
        <fullName evidence="2">Uncharacterized protein LOC102809790</fullName>
    </submittedName>
</protein>
<evidence type="ECO:0000313" key="1">
    <source>
        <dbReference type="Proteomes" id="UP000694865"/>
    </source>
</evidence>
<dbReference type="RefSeq" id="XP_006823796.1">
    <property type="nucleotide sequence ID" value="XM_006823733.1"/>
</dbReference>
<organism evidence="1 2">
    <name type="scientific">Saccoglossus kowalevskii</name>
    <name type="common">Acorn worm</name>
    <dbReference type="NCBI Taxonomy" id="10224"/>
    <lineage>
        <taxon>Eukaryota</taxon>
        <taxon>Metazoa</taxon>
        <taxon>Hemichordata</taxon>
        <taxon>Enteropneusta</taxon>
        <taxon>Harrimaniidae</taxon>
        <taxon>Saccoglossus</taxon>
    </lineage>
</organism>
<gene>
    <name evidence="2" type="primary">LOC102809790</name>
</gene>
<dbReference type="Proteomes" id="UP000694865">
    <property type="component" value="Unplaced"/>
</dbReference>
<accession>A0ABM0MUV5</accession>
<name>A0ABM0MUV5_SACKO</name>
<dbReference type="InterPro" id="IPR011029">
    <property type="entry name" value="DEATH-like_dom_sf"/>
</dbReference>
<dbReference type="Gene3D" id="1.10.533.10">
    <property type="entry name" value="Death Domain, Fas"/>
    <property type="match status" value="1"/>
</dbReference>
<keyword evidence="1" id="KW-1185">Reference proteome</keyword>
<proteinExistence type="predicted"/>
<sequence length="401" mass="45298">MPRKKSYLQAIPYVNSEVPVEVLLSETDTQSISVVPTCRFSDTHVLVKVRTRNEGKPGSLTICPSEAISNSDSTTLVKTPVSVDLHQEYIQPSDIPSHHVEPRDNEENIEVNETSDEWHATDVCACGGLMVEKPMLLYLCEKCGNQSPELHRRSIEAMKHDCEVENELPDKIKSGDSKPPLPLKKAGRFYGKVVSDVPQMKMTISPYPIFVDEHKEVTITIETRGKAKEIRISREHDKEPTLCGSRMVIPPLLKDDAGVYIIDILLSLDNYYDCARVKIDVFKDVKEMVSSCKLNINGILDDIDISDLMKIYLDPDTHPTRKNWRHLGCYLGKLSGEQMNNLASLDNKTKGVLEVIKSKSPNCTCAEIVQCLQRCMIRNDLVNEISLHHKCLACDYFYQHV</sequence>
<dbReference type="GeneID" id="102809790"/>